<evidence type="ECO:0000256" key="5">
    <source>
        <dbReference type="ARBA" id="ARBA00038359"/>
    </source>
</evidence>
<reference evidence="8 9" key="1">
    <citation type="journal article" date="2017" name="Biotechnol. Biofuels">
        <title>Differential beta-glucosidase expression as a function of carbon source availability in Talaromyces amestolkiae: a genomic and proteomic approach.</title>
        <authorList>
            <person name="de Eugenio L.I."/>
            <person name="Mendez-Liter J.A."/>
            <person name="Nieto-Dominguez M."/>
            <person name="Alonso L."/>
            <person name="Gil-Munoz J."/>
            <person name="Barriuso J."/>
            <person name="Prieto A."/>
            <person name="Martinez M.J."/>
        </authorList>
    </citation>
    <scope>NUCLEOTIDE SEQUENCE [LARGE SCALE GENOMIC DNA]</scope>
    <source>
        <strain evidence="8 9">CIB</strain>
    </source>
</reference>
<dbReference type="PANTHER" id="PTHR33048:SF123">
    <property type="entry name" value="INTEGRAL MEMBRANE PROTEIN"/>
    <property type="match status" value="1"/>
</dbReference>
<proteinExistence type="inferred from homology"/>
<evidence type="ECO:0000256" key="2">
    <source>
        <dbReference type="ARBA" id="ARBA00022692"/>
    </source>
</evidence>
<comment type="subcellular location">
    <subcellularLocation>
        <location evidence="1">Membrane</location>
        <topology evidence="1">Multi-pass membrane protein</topology>
    </subcellularLocation>
</comment>
<feature type="transmembrane region" description="Helical" evidence="6">
    <location>
        <begin position="51"/>
        <end position="72"/>
    </location>
</feature>
<dbReference type="InterPro" id="IPR052337">
    <property type="entry name" value="SAT4-like"/>
</dbReference>
<name>A0A364KSQ5_TALAM</name>
<dbReference type="InterPro" id="IPR049326">
    <property type="entry name" value="Rhodopsin_dom_fungi"/>
</dbReference>
<feature type="transmembrane region" description="Helical" evidence="6">
    <location>
        <begin position="213"/>
        <end position="234"/>
    </location>
</feature>
<feature type="domain" description="Rhodopsin" evidence="7">
    <location>
        <begin position="35"/>
        <end position="272"/>
    </location>
</feature>
<dbReference type="EMBL" id="MIKG01000003">
    <property type="protein sequence ID" value="RAO66578.1"/>
    <property type="molecule type" value="Genomic_DNA"/>
</dbReference>
<evidence type="ECO:0000313" key="9">
    <source>
        <dbReference type="Proteomes" id="UP000249363"/>
    </source>
</evidence>
<evidence type="ECO:0000313" key="8">
    <source>
        <dbReference type="EMBL" id="RAO66578.1"/>
    </source>
</evidence>
<dbReference type="PANTHER" id="PTHR33048">
    <property type="entry name" value="PTH11-LIKE INTEGRAL MEMBRANE PROTEIN (AFU_ORTHOLOGUE AFUA_5G11245)"/>
    <property type="match status" value="1"/>
</dbReference>
<sequence length="374" mass="42124">MVDETSAEFLAESKVQSIIVCNAILIACSGVGIGVRLFVRSRFLSGIGWDDIFCLIGYIFTFVECLVCILMTNYGYGHHYQTIQNDLYKQNMFLKLDFVTEITYLIALWAVKVSFGLFYLKVFPGRWFRIICWGLIVLVTAEWIEETFVVIFQCSPVQKAWDASGSAAGKCLSLLSFYYISFAVRLATDLVIFALPLPELLRLNMPLGKRLGLVFMFGLGLMIVVTSIIRATYLNNFSIDHTWTLVNPLNWSSVEIGVGVFIACVPSFKTLITFCFPSLKHILGLSSGRSYGPQYELYGASGRRTEDPRSWNGKSHNHTKMSTITRTNVEASRNTSEERIISDNPVGIQVTTDVSVNRVTKPTDPHLHPWNQED</sequence>
<accession>A0A364KSQ5</accession>
<feature type="transmembrane region" description="Helical" evidence="6">
    <location>
        <begin position="177"/>
        <end position="201"/>
    </location>
</feature>
<feature type="transmembrane region" description="Helical" evidence="6">
    <location>
        <begin position="102"/>
        <end position="120"/>
    </location>
</feature>
<dbReference type="RefSeq" id="XP_040731095.1">
    <property type="nucleotide sequence ID" value="XM_040874753.1"/>
</dbReference>
<dbReference type="Proteomes" id="UP000249363">
    <property type="component" value="Unassembled WGS sequence"/>
</dbReference>
<dbReference type="GO" id="GO:0016020">
    <property type="term" value="C:membrane"/>
    <property type="evidence" value="ECO:0007669"/>
    <property type="project" value="UniProtKB-SubCell"/>
</dbReference>
<comment type="caution">
    <text evidence="8">The sequence shown here is derived from an EMBL/GenBank/DDBJ whole genome shotgun (WGS) entry which is preliminary data.</text>
</comment>
<evidence type="ECO:0000259" key="7">
    <source>
        <dbReference type="Pfam" id="PF20684"/>
    </source>
</evidence>
<protein>
    <recommendedName>
        <fullName evidence="7">Rhodopsin domain-containing protein</fullName>
    </recommendedName>
</protein>
<keyword evidence="3 6" id="KW-1133">Transmembrane helix</keyword>
<feature type="transmembrane region" description="Helical" evidence="6">
    <location>
        <begin position="15"/>
        <end position="39"/>
    </location>
</feature>
<dbReference type="AlphaFoldDB" id="A0A364KSQ5"/>
<dbReference type="OrthoDB" id="5413793at2759"/>
<organism evidence="8 9">
    <name type="scientific">Talaromyces amestolkiae</name>
    <dbReference type="NCBI Taxonomy" id="1196081"/>
    <lineage>
        <taxon>Eukaryota</taxon>
        <taxon>Fungi</taxon>
        <taxon>Dikarya</taxon>
        <taxon>Ascomycota</taxon>
        <taxon>Pezizomycotina</taxon>
        <taxon>Eurotiomycetes</taxon>
        <taxon>Eurotiomycetidae</taxon>
        <taxon>Eurotiales</taxon>
        <taxon>Trichocomaceae</taxon>
        <taxon>Talaromyces</taxon>
        <taxon>Talaromyces sect. Talaromyces</taxon>
    </lineage>
</organism>
<evidence type="ECO:0000256" key="6">
    <source>
        <dbReference type="SAM" id="Phobius"/>
    </source>
</evidence>
<dbReference type="Pfam" id="PF20684">
    <property type="entry name" value="Fung_rhodopsin"/>
    <property type="match status" value="1"/>
</dbReference>
<evidence type="ECO:0000256" key="4">
    <source>
        <dbReference type="ARBA" id="ARBA00023136"/>
    </source>
</evidence>
<keyword evidence="9" id="KW-1185">Reference proteome</keyword>
<dbReference type="GeneID" id="63791807"/>
<keyword evidence="4 6" id="KW-0472">Membrane</keyword>
<evidence type="ECO:0000256" key="1">
    <source>
        <dbReference type="ARBA" id="ARBA00004141"/>
    </source>
</evidence>
<gene>
    <name evidence="8" type="ORF">BHQ10_002590</name>
</gene>
<comment type="similarity">
    <text evidence="5">Belongs to the SAT4 family.</text>
</comment>
<keyword evidence="2 6" id="KW-0812">Transmembrane</keyword>
<evidence type="ECO:0000256" key="3">
    <source>
        <dbReference type="ARBA" id="ARBA00022989"/>
    </source>
</evidence>